<dbReference type="InParanoid" id="A0A7N2LYJ8"/>
<evidence type="ECO:0000313" key="3">
    <source>
        <dbReference type="Proteomes" id="UP000594261"/>
    </source>
</evidence>
<dbReference type="EnsemblPlants" id="QL06p031321:mrna">
    <property type="protein sequence ID" value="QL06p031321:mrna:CDS:3"/>
    <property type="gene ID" value="QL06p031321"/>
</dbReference>
<organism evidence="2 3">
    <name type="scientific">Quercus lobata</name>
    <name type="common">Valley oak</name>
    <dbReference type="NCBI Taxonomy" id="97700"/>
    <lineage>
        <taxon>Eukaryota</taxon>
        <taxon>Viridiplantae</taxon>
        <taxon>Streptophyta</taxon>
        <taxon>Embryophyta</taxon>
        <taxon>Tracheophyta</taxon>
        <taxon>Spermatophyta</taxon>
        <taxon>Magnoliopsida</taxon>
        <taxon>eudicotyledons</taxon>
        <taxon>Gunneridae</taxon>
        <taxon>Pentapetalae</taxon>
        <taxon>rosids</taxon>
        <taxon>fabids</taxon>
        <taxon>Fagales</taxon>
        <taxon>Fagaceae</taxon>
        <taxon>Quercus</taxon>
    </lineage>
</organism>
<feature type="region of interest" description="Disordered" evidence="1">
    <location>
        <begin position="48"/>
        <end position="69"/>
    </location>
</feature>
<accession>A0A7N2LYJ8</accession>
<dbReference type="Gramene" id="QL06p031321:mrna">
    <property type="protein sequence ID" value="QL06p031321:mrna:CDS:3"/>
    <property type="gene ID" value="QL06p031321"/>
</dbReference>
<dbReference type="Proteomes" id="UP000594261">
    <property type="component" value="Chromosome 6"/>
</dbReference>
<evidence type="ECO:0000256" key="1">
    <source>
        <dbReference type="SAM" id="MobiDB-lite"/>
    </source>
</evidence>
<proteinExistence type="predicted"/>
<protein>
    <submittedName>
        <fullName evidence="2">Uncharacterized protein</fullName>
    </submittedName>
</protein>
<reference evidence="2 3" key="1">
    <citation type="journal article" date="2016" name="G3 (Bethesda)">
        <title>First Draft Assembly and Annotation of the Genome of a California Endemic Oak Quercus lobata Nee (Fagaceae).</title>
        <authorList>
            <person name="Sork V.L."/>
            <person name="Fitz-Gibbon S.T."/>
            <person name="Puiu D."/>
            <person name="Crepeau M."/>
            <person name="Gugger P.F."/>
            <person name="Sherman R."/>
            <person name="Stevens K."/>
            <person name="Langley C.H."/>
            <person name="Pellegrini M."/>
            <person name="Salzberg S.L."/>
        </authorList>
    </citation>
    <scope>NUCLEOTIDE SEQUENCE [LARGE SCALE GENOMIC DNA]</scope>
    <source>
        <strain evidence="2 3">cv. SW786</strain>
    </source>
</reference>
<sequence length="69" mass="7321">MKEILNEEGTPLRGEHGGGILWSKDDAFARVTGLERCGLVCGVSFGPTTSGRSGLNLSRYTLTPPSQAK</sequence>
<reference evidence="2" key="2">
    <citation type="submission" date="2021-01" db="UniProtKB">
        <authorList>
            <consortium name="EnsemblPlants"/>
        </authorList>
    </citation>
    <scope>IDENTIFICATION</scope>
</reference>
<evidence type="ECO:0000313" key="2">
    <source>
        <dbReference type="EnsemblPlants" id="QL06p031321:mrna:CDS:3"/>
    </source>
</evidence>
<name>A0A7N2LYJ8_QUELO</name>
<dbReference type="AlphaFoldDB" id="A0A7N2LYJ8"/>
<dbReference type="EMBL" id="LRBV02000006">
    <property type="status" value="NOT_ANNOTATED_CDS"/>
    <property type="molecule type" value="Genomic_DNA"/>
</dbReference>
<keyword evidence="3" id="KW-1185">Reference proteome</keyword>